<evidence type="ECO:0000313" key="8">
    <source>
        <dbReference type="Proteomes" id="UP000198901"/>
    </source>
</evidence>
<organism evidence="7 8">
    <name type="scientific">Siphonobacter aquaeclarae</name>
    <dbReference type="NCBI Taxonomy" id="563176"/>
    <lineage>
        <taxon>Bacteria</taxon>
        <taxon>Pseudomonadati</taxon>
        <taxon>Bacteroidota</taxon>
        <taxon>Cytophagia</taxon>
        <taxon>Cytophagales</taxon>
        <taxon>Cytophagaceae</taxon>
        <taxon>Siphonobacter</taxon>
    </lineage>
</organism>
<keyword evidence="2 5" id="KW-0812">Transmembrane</keyword>
<dbReference type="RefSeq" id="WP_143011061.1">
    <property type="nucleotide sequence ID" value="NZ_FNGS01000003.1"/>
</dbReference>
<dbReference type="OrthoDB" id="9814143at2"/>
<evidence type="ECO:0000259" key="6">
    <source>
        <dbReference type="Pfam" id="PF06271"/>
    </source>
</evidence>
<proteinExistence type="predicted"/>
<dbReference type="GO" id="GO:0016020">
    <property type="term" value="C:membrane"/>
    <property type="evidence" value="ECO:0007669"/>
    <property type="project" value="UniProtKB-SubCell"/>
</dbReference>
<evidence type="ECO:0000313" key="7">
    <source>
        <dbReference type="EMBL" id="SDL75599.1"/>
    </source>
</evidence>
<reference evidence="7 8" key="1">
    <citation type="submission" date="2016-10" db="EMBL/GenBank/DDBJ databases">
        <authorList>
            <person name="de Groot N.N."/>
        </authorList>
    </citation>
    <scope>NUCLEOTIDE SEQUENCE [LARGE SCALE GENOMIC DNA]</scope>
    <source>
        <strain evidence="7 8">DSM 21668</strain>
    </source>
</reference>
<gene>
    <name evidence="7" type="ORF">SAMN04488090_1673</name>
</gene>
<dbReference type="PANTHER" id="PTHR38480:SF1">
    <property type="entry name" value="SLR0254 PROTEIN"/>
    <property type="match status" value="1"/>
</dbReference>
<dbReference type="STRING" id="563176.SAMN04488090_1673"/>
<feature type="transmembrane region" description="Helical" evidence="5">
    <location>
        <begin position="24"/>
        <end position="46"/>
    </location>
</feature>
<dbReference type="PANTHER" id="PTHR38480">
    <property type="entry name" value="SLR0254 PROTEIN"/>
    <property type="match status" value="1"/>
</dbReference>
<dbReference type="InterPro" id="IPR010432">
    <property type="entry name" value="RDD"/>
</dbReference>
<dbReference type="AlphaFoldDB" id="A0A1G9MMZ9"/>
<protein>
    <submittedName>
        <fullName evidence="7">Uncharacterized membrane protein YckC, RDD family</fullName>
    </submittedName>
</protein>
<dbReference type="EMBL" id="FNGS01000003">
    <property type="protein sequence ID" value="SDL75599.1"/>
    <property type="molecule type" value="Genomic_DNA"/>
</dbReference>
<evidence type="ECO:0000256" key="2">
    <source>
        <dbReference type="ARBA" id="ARBA00022692"/>
    </source>
</evidence>
<keyword evidence="4 5" id="KW-0472">Membrane</keyword>
<feature type="transmembrane region" description="Helical" evidence="5">
    <location>
        <begin position="58"/>
        <end position="75"/>
    </location>
</feature>
<evidence type="ECO:0000256" key="5">
    <source>
        <dbReference type="SAM" id="Phobius"/>
    </source>
</evidence>
<comment type="subcellular location">
    <subcellularLocation>
        <location evidence="1">Membrane</location>
        <topology evidence="1">Multi-pass membrane protein</topology>
    </subcellularLocation>
</comment>
<dbReference type="Proteomes" id="UP000198901">
    <property type="component" value="Unassembled WGS sequence"/>
</dbReference>
<name>A0A1G9MMZ9_9BACT</name>
<accession>A0A1G9MMZ9</accession>
<sequence>MNLHIQTTQNVLLEFLPASIGDRILAFLLDGVIIAAWLLGGSLVFGKLFSELDSSWQIAGFVLIVALPAMFYSLLSEVFMNGQSIGKKALGLRVVRLDGTPPRLGDYLMRWLLRMLDIWVMSGLVGLITMAMYNGQRLGDRAARTAVVKMRPPVQLEQLIAPVTETDNYHVTYPEAIVLSDRDINTIRKVLKKTQEYHTFELLELTAGKVRETTGIHTEADSWTFLQTLVRDHAHLALQED</sequence>
<evidence type="ECO:0000256" key="4">
    <source>
        <dbReference type="ARBA" id="ARBA00023136"/>
    </source>
</evidence>
<feature type="transmembrane region" description="Helical" evidence="5">
    <location>
        <begin position="111"/>
        <end position="133"/>
    </location>
</feature>
<evidence type="ECO:0000256" key="3">
    <source>
        <dbReference type="ARBA" id="ARBA00022989"/>
    </source>
</evidence>
<evidence type="ECO:0000256" key="1">
    <source>
        <dbReference type="ARBA" id="ARBA00004141"/>
    </source>
</evidence>
<dbReference type="Pfam" id="PF06271">
    <property type="entry name" value="RDD"/>
    <property type="match status" value="1"/>
</dbReference>
<keyword evidence="3 5" id="KW-1133">Transmembrane helix</keyword>
<keyword evidence="8" id="KW-1185">Reference proteome</keyword>
<feature type="domain" description="RDD" evidence="6">
    <location>
        <begin position="18"/>
        <end position="143"/>
    </location>
</feature>